<keyword evidence="4" id="KW-0406">Ion transport</keyword>
<keyword evidence="2 4" id="KW-1133">Transmembrane helix</keyword>
<protein>
    <recommendedName>
        <fullName evidence="4">Copper transport protein</fullName>
    </recommendedName>
</protein>
<dbReference type="Pfam" id="PF04145">
    <property type="entry name" value="Ctr"/>
    <property type="match status" value="2"/>
</dbReference>
<keyword evidence="1 4" id="KW-0812">Transmembrane</keyword>
<evidence type="ECO:0000256" key="4">
    <source>
        <dbReference type="RuleBase" id="RU367022"/>
    </source>
</evidence>
<keyword evidence="3 4" id="KW-0472">Membrane</keyword>
<keyword evidence="4" id="KW-0187">Copper transport</keyword>
<dbReference type="AlphaFoldDB" id="A0AAV3ZCY6"/>
<comment type="similarity">
    <text evidence="4">Belongs to the copper transporter (Ctr) (TC 1.A.56) family. SLC31A subfamily.</text>
</comment>
<feature type="transmembrane region" description="Helical" evidence="4">
    <location>
        <begin position="93"/>
        <end position="112"/>
    </location>
</feature>
<proteinExistence type="inferred from homology"/>
<comment type="caution">
    <text evidence="5">The sequence shown here is derived from an EMBL/GenBank/DDBJ whole genome shotgun (WGS) entry which is preliminary data.</text>
</comment>
<dbReference type="GO" id="GO:0005375">
    <property type="term" value="F:copper ion transmembrane transporter activity"/>
    <property type="evidence" value="ECO:0007669"/>
    <property type="project" value="UniProtKB-UniRule"/>
</dbReference>
<dbReference type="GO" id="GO:0016020">
    <property type="term" value="C:membrane"/>
    <property type="evidence" value="ECO:0007669"/>
    <property type="project" value="UniProtKB-SubCell"/>
</dbReference>
<organism evidence="5 6">
    <name type="scientific">Plakobranchus ocellatus</name>
    <dbReference type="NCBI Taxonomy" id="259542"/>
    <lineage>
        <taxon>Eukaryota</taxon>
        <taxon>Metazoa</taxon>
        <taxon>Spiralia</taxon>
        <taxon>Lophotrochozoa</taxon>
        <taxon>Mollusca</taxon>
        <taxon>Gastropoda</taxon>
        <taxon>Heterobranchia</taxon>
        <taxon>Euthyneura</taxon>
        <taxon>Panpulmonata</taxon>
        <taxon>Sacoglossa</taxon>
        <taxon>Placobranchoidea</taxon>
        <taxon>Plakobranchidae</taxon>
        <taxon>Plakobranchus</taxon>
    </lineage>
</organism>
<dbReference type="Proteomes" id="UP000735302">
    <property type="component" value="Unassembled WGS sequence"/>
</dbReference>
<keyword evidence="4" id="KW-0186">Copper</keyword>
<sequence length="205" mass="22395">MHKSTFHTDVGDVLLLPTWILHGKKETYLACLLIVVLGIAYQGIKFARQQYGRKCRNLKCKRYIMSRGHMLQTLLYILQFGGGYVLMLSAMTYNVWLLVAVIAGFGLGYFFFGWGEYEETAGFITVPAAAVCHRATLSGANLTGRSYVQDCASGLMGLKVSSSSVSGTQELLPFNRFGEEEEDGEPFPLSANASCGGCDCGTSKV</sequence>
<evidence type="ECO:0000313" key="6">
    <source>
        <dbReference type="Proteomes" id="UP000735302"/>
    </source>
</evidence>
<feature type="transmembrane region" description="Helical" evidence="4">
    <location>
        <begin position="27"/>
        <end position="47"/>
    </location>
</feature>
<dbReference type="EMBL" id="BLXT01002328">
    <property type="protein sequence ID" value="GFN93238.1"/>
    <property type="molecule type" value="Genomic_DNA"/>
</dbReference>
<name>A0AAV3ZCY6_9GAST</name>
<feature type="transmembrane region" description="Helical" evidence="4">
    <location>
        <begin position="68"/>
        <end position="87"/>
    </location>
</feature>
<evidence type="ECO:0000256" key="3">
    <source>
        <dbReference type="ARBA" id="ARBA00023136"/>
    </source>
</evidence>
<accession>A0AAV3ZCY6</accession>
<keyword evidence="6" id="KW-1185">Reference proteome</keyword>
<keyword evidence="4" id="KW-0813">Transport</keyword>
<dbReference type="PANTHER" id="PTHR12483">
    <property type="entry name" value="SOLUTE CARRIER FAMILY 31 COPPER TRANSPORTERS"/>
    <property type="match status" value="1"/>
</dbReference>
<reference evidence="5 6" key="1">
    <citation type="journal article" date="2021" name="Elife">
        <title>Chloroplast acquisition without the gene transfer in kleptoplastic sea slugs, Plakobranchus ocellatus.</title>
        <authorList>
            <person name="Maeda T."/>
            <person name="Takahashi S."/>
            <person name="Yoshida T."/>
            <person name="Shimamura S."/>
            <person name="Takaki Y."/>
            <person name="Nagai Y."/>
            <person name="Toyoda A."/>
            <person name="Suzuki Y."/>
            <person name="Arimoto A."/>
            <person name="Ishii H."/>
            <person name="Satoh N."/>
            <person name="Nishiyama T."/>
            <person name="Hasebe M."/>
            <person name="Maruyama T."/>
            <person name="Minagawa J."/>
            <person name="Obokata J."/>
            <person name="Shigenobu S."/>
        </authorList>
    </citation>
    <scope>NUCLEOTIDE SEQUENCE [LARGE SCALE GENOMIC DNA]</scope>
</reference>
<evidence type="ECO:0000256" key="2">
    <source>
        <dbReference type="ARBA" id="ARBA00022989"/>
    </source>
</evidence>
<evidence type="ECO:0000256" key="1">
    <source>
        <dbReference type="ARBA" id="ARBA00022692"/>
    </source>
</evidence>
<dbReference type="InterPro" id="IPR007274">
    <property type="entry name" value="Cop_transporter"/>
</dbReference>
<comment type="subcellular location">
    <subcellularLocation>
        <location evidence="4">Membrane</location>
        <topology evidence="4">Multi-pass membrane protein</topology>
    </subcellularLocation>
</comment>
<evidence type="ECO:0000313" key="5">
    <source>
        <dbReference type="EMBL" id="GFN93238.1"/>
    </source>
</evidence>
<gene>
    <name evidence="5" type="ORF">PoB_001974400</name>
</gene>